<comment type="caution">
    <text evidence="6">The sequence shown here is derived from an EMBL/GenBank/DDBJ whole genome shotgun (WGS) entry which is preliminary data.</text>
</comment>
<evidence type="ECO:0000256" key="3">
    <source>
        <dbReference type="ARBA" id="ARBA00013368"/>
    </source>
</evidence>
<keyword evidence="7" id="KW-1185">Reference proteome</keyword>
<evidence type="ECO:0000256" key="2">
    <source>
        <dbReference type="ARBA" id="ARBA00011322"/>
    </source>
</evidence>
<dbReference type="Pfam" id="PF13476">
    <property type="entry name" value="AAA_23"/>
    <property type="match status" value="1"/>
</dbReference>
<dbReference type="InterPro" id="IPR017599">
    <property type="entry name" value="DNA_S_DndD"/>
</dbReference>
<dbReference type="InterPro" id="IPR038729">
    <property type="entry name" value="Rad50/SbcC_AAA"/>
</dbReference>
<feature type="coiled-coil region" evidence="4">
    <location>
        <begin position="184"/>
        <end position="217"/>
    </location>
</feature>
<dbReference type="Gene3D" id="3.40.50.300">
    <property type="entry name" value="P-loop containing nucleotide triphosphate hydrolases"/>
    <property type="match status" value="2"/>
</dbReference>
<evidence type="ECO:0000313" key="7">
    <source>
        <dbReference type="Proteomes" id="UP001596220"/>
    </source>
</evidence>
<reference evidence="7" key="1">
    <citation type="journal article" date="2019" name="Int. J. Syst. Evol. Microbiol.">
        <title>The Global Catalogue of Microorganisms (GCM) 10K type strain sequencing project: providing services to taxonomists for standard genome sequencing and annotation.</title>
        <authorList>
            <consortium name="The Broad Institute Genomics Platform"/>
            <consortium name="The Broad Institute Genome Sequencing Center for Infectious Disease"/>
            <person name="Wu L."/>
            <person name="Ma J."/>
        </authorList>
    </citation>
    <scope>NUCLEOTIDE SEQUENCE [LARGE SCALE GENOMIC DNA]</scope>
    <source>
        <strain evidence="7">CGMCC 4.7246</strain>
    </source>
</reference>
<dbReference type="Proteomes" id="UP001596220">
    <property type="component" value="Unassembled WGS sequence"/>
</dbReference>
<feature type="domain" description="Rad50/SbcC-type AAA" evidence="5">
    <location>
        <begin position="5"/>
        <end position="215"/>
    </location>
</feature>
<dbReference type="NCBIfam" id="TIGR03185">
    <property type="entry name" value="DNA_S_dndD"/>
    <property type="match status" value="1"/>
</dbReference>
<dbReference type="PANTHER" id="PTHR32114">
    <property type="entry name" value="ABC TRANSPORTER ABCH.3"/>
    <property type="match status" value="1"/>
</dbReference>
<feature type="coiled-coil region" evidence="4">
    <location>
        <begin position="444"/>
        <end position="478"/>
    </location>
</feature>
<dbReference type="EMBL" id="JBHSQO010000049">
    <property type="protein sequence ID" value="MFC6093740.1"/>
    <property type="molecule type" value="Genomic_DNA"/>
</dbReference>
<proteinExistence type="inferred from homology"/>
<accession>A0ABW1PF73</accession>
<evidence type="ECO:0000256" key="4">
    <source>
        <dbReference type="SAM" id="Coils"/>
    </source>
</evidence>
<sequence>MHLHKLTLHDFGAYQGRQHLDLRVKPKRPIVLIGGLNGCGKTTLLDAIQLVLYGPRARCSGRGNRSYETYLRESINRSADPARGAELRLEFSITVEGRLRTYEVARTWAVHGKSTRENLTVAIDGRYDATTSENWAEHVEEILPLEVASLFFFDGEKVEQLADPEQAADVIEAAVQSLLGVRAVEQLRTDLLALQRRQRLSEEDQGILDQIQNLETRSQAAAQEVSDRSQDRAQATSLYDSAKAGLKKIERDFERAGGRLFEERLGLETAKKDTADRLAATQKALRGFAEGALPLLLVRDQLTALREQSVREDQAHEAQQVVGTLESRDAWLIDQLSDSVPGTVRTALKRKLTADRKKRASAAELTVDLALPRGLAQKLSALDDVLRADEIRVRELMEAAHKTVHELEQADRQLAAVPDEEQIKSLLHARQKAVEAVIVARAAVEHATQLVADARAHHERLEADLQRARDKRAQTFIREEELQRIVTYAEKARATLERFGSALLRKHISSLEVAVLRSFQTLMRKKGLIKDLRIDTDKFTLALTNHDEDPIDPARLSAGERQLLAISLLWGLAKVAGNRLPTIIDTPLGRLDSRHREHLVDLYFPNAGRQVLLLSTDEEIDEHLLRRLKPSIANSYVLVHDDATFTTRVAEGYWWAEGALHAV</sequence>
<dbReference type="SUPFAM" id="SSF52540">
    <property type="entry name" value="P-loop containing nucleoside triphosphate hydrolases"/>
    <property type="match status" value="1"/>
</dbReference>
<comment type="subunit">
    <text evidence="2">Heterodimer of SbcC and SbcD.</text>
</comment>
<organism evidence="6 7">
    <name type="scientific">Saccharothrix lopnurensis</name>
    <dbReference type="NCBI Taxonomy" id="1670621"/>
    <lineage>
        <taxon>Bacteria</taxon>
        <taxon>Bacillati</taxon>
        <taxon>Actinomycetota</taxon>
        <taxon>Actinomycetes</taxon>
        <taxon>Pseudonocardiales</taxon>
        <taxon>Pseudonocardiaceae</taxon>
        <taxon>Saccharothrix</taxon>
    </lineage>
</organism>
<protein>
    <recommendedName>
        <fullName evidence="3">Nuclease SbcCD subunit C</fullName>
    </recommendedName>
</protein>
<dbReference type="PANTHER" id="PTHR32114:SF2">
    <property type="entry name" value="ABC TRANSPORTER ABCH.3"/>
    <property type="match status" value="1"/>
</dbReference>
<comment type="similarity">
    <text evidence="1">Belongs to the SMC family. SbcC subfamily.</text>
</comment>
<dbReference type="RefSeq" id="WP_380641236.1">
    <property type="nucleotide sequence ID" value="NZ_JBHSQO010000049.1"/>
</dbReference>
<gene>
    <name evidence="6" type="primary">dndD</name>
    <name evidence="6" type="ORF">ACFP3R_31095</name>
</gene>
<evidence type="ECO:0000313" key="6">
    <source>
        <dbReference type="EMBL" id="MFC6093740.1"/>
    </source>
</evidence>
<keyword evidence="4" id="KW-0175">Coiled coil</keyword>
<evidence type="ECO:0000259" key="5">
    <source>
        <dbReference type="Pfam" id="PF13476"/>
    </source>
</evidence>
<evidence type="ECO:0000256" key="1">
    <source>
        <dbReference type="ARBA" id="ARBA00006930"/>
    </source>
</evidence>
<dbReference type="InterPro" id="IPR027417">
    <property type="entry name" value="P-loop_NTPase"/>
</dbReference>
<name>A0ABW1PF73_9PSEU</name>